<proteinExistence type="predicted"/>
<dbReference type="EMBL" id="JAEPCM010000162">
    <property type="protein sequence ID" value="MCG7945747.1"/>
    <property type="molecule type" value="Genomic_DNA"/>
</dbReference>
<reference evidence="2" key="1">
    <citation type="journal article" date="2021" name="Proc. Natl. Acad. Sci. U.S.A.">
        <title>Global biogeography of chemosynthetic symbionts reveals both localized and globally distributed symbiont groups. .</title>
        <authorList>
            <person name="Osvatic J.T."/>
            <person name="Wilkins L.G.E."/>
            <person name="Leibrecht L."/>
            <person name="Leray M."/>
            <person name="Zauner S."/>
            <person name="Polzin J."/>
            <person name="Camacho Y."/>
            <person name="Gros O."/>
            <person name="van Gils J.A."/>
            <person name="Eisen J.A."/>
            <person name="Petersen J.M."/>
            <person name="Yuen B."/>
        </authorList>
    </citation>
    <scope>NUCLEOTIDE SEQUENCE</scope>
    <source>
        <strain evidence="2">MAGclacostrist064TRANS</strain>
    </source>
</reference>
<comment type="caution">
    <text evidence="2">The sequence shown here is derived from an EMBL/GenBank/DDBJ whole genome shotgun (WGS) entry which is preliminary data.</text>
</comment>
<feature type="region of interest" description="Disordered" evidence="1">
    <location>
        <begin position="18"/>
        <end position="73"/>
    </location>
</feature>
<organism evidence="2 3">
    <name type="scientific">Candidatus Thiodiazotropha taylori</name>
    <dbReference type="NCBI Taxonomy" id="2792791"/>
    <lineage>
        <taxon>Bacteria</taxon>
        <taxon>Pseudomonadati</taxon>
        <taxon>Pseudomonadota</taxon>
        <taxon>Gammaproteobacteria</taxon>
        <taxon>Chromatiales</taxon>
        <taxon>Sedimenticolaceae</taxon>
        <taxon>Candidatus Thiodiazotropha</taxon>
    </lineage>
</organism>
<feature type="non-terminal residue" evidence="2">
    <location>
        <position position="1"/>
    </location>
</feature>
<protein>
    <submittedName>
        <fullName evidence="2">Uncharacterized protein</fullName>
    </submittedName>
</protein>
<evidence type="ECO:0000313" key="3">
    <source>
        <dbReference type="Proteomes" id="UP000886667"/>
    </source>
</evidence>
<evidence type="ECO:0000256" key="1">
    <source>
        <dbReference type="SAM" id="MobiDB-lite"/>
    </source>
</evidence>
<evidence type="ECO:0000313" key="2">
    <source>
        <dbReference type="EMBL" id="MCG7945747.1"/>
    </source>
</evidence>
<dbReference type="AlphaFoldDB" id="A0A9E4KBN6"/>
<name>A0A9E4KBN6_9GAMM</name>
<sequence>SMVAGVGHRGTVRVIPVSGSRFNPYSEDNETHNYAEDTQMGFSGRSVRLNRSRPSPLPVDSREGFQIDPDQLF</sequence>
<dbReference type="Proteomes" id="UP000886667">
    <property type="component" value="Unassembled WGS sequence"/>
</dbReference>
<gene>
    <name evidence="2" type="ORF">JAZ07_05300</name>
</gene>
<accession>A0A9E4KBN6</accession>